<dbReference type="EMBL" id="AMCI01007853">
    <property type="protein sequence ID" value="EJW91931.1"/>
    <property type="molecule type" value="Genomic_DNA"/>
</dbReference>
<name>J9FAJ3_9ZZZZ</name>
<comment type="caution">
    <text evidence="1">The sequence shown here is derived from an EMBL/GenBank/DDBJ whole genome shotgun (WGS) entry which is preliminary data.</text>
</comment>
<accession>J9FAJ3</accession>
<gene>
    <name evidence="1" type="ORF">EVA_19959</name>
</gene>
<organism evidence="1">
    <name type="scientific">gut metagenome</name>
    <dbReference type="NCBI Taxonomy" id="749906"/>
    <lineage>
        <taxon>unclassified sequences</taxon>
        <taxon>metagenomes</taxon>
        <taxon>organismal metagenomes</taxon>
    </lineage>
</organism>
<reference evidence="1" key="1">
    <citation type="journal article" date="2012" name="PLoS ONE">
        <title>Gene sets for utilization of primary and secondary nutrition supplies in the distal gut of endangered iberian lynx.</title>
        <authorList>
            <person name="Alcaide M."/>
            <person name="Messina E."/>
            <person name="Richter M."/>
            <person name="Bargiela R."/>
            <person name="Peplies J."/>
            <person name="Huws S.A."/>
            <person name="Newbold C.J."/>
            <person name="Golyshin P.N."/>
            <person name="Simon M.A."/>
            <person name="Lopez G."/>
            <person name="Yakimov M.M."/>
            <person name="Ferrer M."/>
        </authorList>
    </citation>
    <scope>NUCLEOTIDE SEQUENCE</scope>
</reference>
<evidence type="ECO:0000313" key="1">
    <source>
        <dbReference type="EMBL" id="EJW91931.1"/>
    </source>
</evidence>
<feature type="non-terminal residue" evidence="1">
    <location>
        <position position="27"/>
    </location>
</feature>
<sequence>MPEYLSQQAIQRGLEEACSLIDFPYLL</sequence>
<protein>
    <submittedName>
        <fullName evidence="1">Uncharacterized protein</fullName>
    </submittedName>
</protein>
<dbReference type="AlphaFoldDB" id="J9FAJ3"/>
<proteinExistence type="predicted"/>